<gene>
    <name evidence="6" type="ORF">MUK42_17969</name>
</gene>
<dbReference type="SUPFAM" id="SSF53448">
    <property type="entry name" value="Nucleotide-diphospho-sugar transferases"/>
    <property type="match status" value="1"/>
</dbReference>
<dbReference type="InterPro" id="IPR002495">
    <property type="entry name" value="Glyco_trans_8"/>
</dbReference>
<protein>
    <recommendedName>
        <fullName evidence="5">Hexosyltransferase</fullName>
        <ecNumber evidence="5">2.4.1.-</ecNumber>
    </recommendedName>
</protein>
<dbReference type="EC" id="2.4.1.-" evidence="5"/>
<dbReference type="Pfam" id="PF01501">
    <property type="entry name" value="Glyco_transf_8"/>
    <property type="match status" value="1"/>
</dbReference>
<accession>A0A9E7I2T0</accession>
<dbReference type="PANTHER" id="PTHR13778:SF48">
    <property type="entry name" value="GALACTURONOSYLTRANSFERASE-LIKE 7-RELATED"/>
    <property type="match status" value="1"/>
</dbReference>
<proteinExistence type="inferred from homology"/>
<evidence type="ECO:0000256" key="4">
    <source>
        <dbReference type="ARBA" id="ARBA00022679"/>
    </source>
</evidence>
<evidence type="ECO:0000256" key="3">
    <source>
        <dbReference type="ARBA" id="ARBA00022676"/>
    </source>
</evidence>
<sequence>MIPIPPRADATRPSHYLRIRGGGGDYNHLLAAASGDAETLAFRRAPRFHNAAECEPPSANGTSVCDPSTRSTCTARWRPSTRFPENVFCHFLLSEPGLELMVRSAFPGLRFKAYYFDPGRVRMLISTSVQQALEQPLNYARSYLGDILERCVNRVIYLDSDLVVVDDIGKLWRAGLGSRAVGAREYCYANFTKYFTDRFWSDHRLAATFAGRRPCYFNTGVVVLDLVRWRRVHGLDRAVDGGSEERCLPQRCRPYL</sequence>
<dbReference type="PANTHER" id="PTHR13778">
    <property type="entry name" value="GLYCOSYLTRANSFERASE 8 DOMAIN-CONTAINING PROTEIN"/>
    <property type="match status" value="1"/>
</dbReference>
<keyword evidence="4 6" id="KW-0808">Transferase</keyword>
<evidence type="ECO:0000313" key="7">
    <source>
        <dbReference type="Proteomes" id="UP001055439"/>
    </source>
</evidence>
<dbReference type="GO" id="GO:0005794">
    <property type="term" value="C:Golgi apparatus"/>
    <property type="evidence" value="ECO:0007669"/>
    <property type="project" value="TreeGrafter"/>
</dbReference>
<reference evidence="6" key="1">
    <citation type="submission" date="2022-05" db="EMBL/GenBank/DDBJ databases">
        <title>The Musa troglodytarum L. genome provides insights into the mechanism of non-climacteric behaviour and enrichment of carotenoids.</title>
        <authorList>
            <person name="Wang J."/>
        </authorList>
    </citation>
    <scope>NUCLEOTIDE SEQUENCE</scope>
    <source>
        <tissue evidence="6">Leaf</tissue>
    </source>
</reference>
<dbReference type="GO" id="GO:0016757">
    <property type="term" value="F:glycosyltransferase activity"/>
    <property type="evidence" value="ECO:0007669"/>
    <property type="project" value="UniProtKB-KW"/>
</dbReference>
<dbReference type="InterPro" id="IPR050748">
    <property type="entry name" value="Glycosyltrans_8_dom-fam"/>
</dbReference>
<dbReference type="InterPro" id="IPR029044">
    <property type="entry name" value="Nucleotide-diphossugar_trans"/>
</dbReference>
<dbReference type="Gene3D" id="3.90.550.10">
    <property type="entry name" value="Spore Coat Polysaccharide Biosynthesis Protein SpsA, Chain A"/>
    <property type="match status" value="1"/>
</dbReference>
<name>A0A9E7I2T0_9LILI</name>
<evidence type="ECO:0000256" key="1">
    <source>
        <dbReference type="ARBA" id="ARBA00004877"/>
    </source>
</evidence>
<dbReference type="EMBL" id="CP097510">
    <property type="protein sequence ID" value="URE40899.1"/>
    <property type="molecule type" value="Genomic_DNA"/>
</dbReference>
<evidence type="ECO:0000256" key="5">
    <source>
        <dbReference type="RuleBase" id="RU362027"/>
    </source>
</evidence>
<comment type="similarity">
    <text evidence="2 5">Belongs to the glycosyltransferase 8 family.</text>
</comment>
<dbReference type="OrthoDB" id="411524at2759"/>
<organism evidence="6 7">
    <name type="scientific">Musa troglodytarum</name>
    <name type="common">fe'i banana</name>
    <dbReference type="NCBI Taxonomy" id="320322"/>
    <lineage>
        <taxon>Eukaryota</taxon>
        <taxon>Viridiplantae</taxon>
        <taxon>Streptophyta</taxon>
        <taxon>Embryophyta</taxon>
        <taxon>Tracheophyta</taxon>
        <taxon>Spermatophyta</taxon>
        <taxon>Magnoliopsida</taxon>
        <taxon>Liliopsida</taxon>
        <taxon>Zingiberales</taxon>
        <taxon>Musaceae</taxon>
        <taxon>Musa</taxon>
    </lineage>
</organism>
<keyword evidence="7" id="KW-1185">Reference proteome</keyword>
<keyword evidence="3" id="KW-0328">Glycosyltransferase</keyword>
<evidence type="ECO:0000313" key="6">
    <source>
        <dbReference type="EMBL" id="URE40899.1"/>
    </source>
</evidence>
<comment type="pathway">
    <text evidence="1">Glycan metabolism; pectin biosynthesis.</text>
</comment>
<evidence type="ECO:0000256" key="2">
    <source>
        <dbReference type="ARBA" id="ARBA00006351"/>
    </source>
</evidence>
<dbReference type="Proteomes" id="UP001055439">
    <property type="component" value="Chromosome 8"/>
</dbReference>
<dbReference type="AlphaFoldDB" id="A0A9E7I2T0"/>